<sequence>MIGRPIRPLVGLLLVPALVACSVVGDVRRDPPARTSAPPGSVAPAPPPSAQPPAEVRPVRVAVPARYDPPYLEFVDADHGWALFATCDGGPPGRNCPALLFGTVDGGWSWRSLRHPRPVAEGQQLYAARGLLVLWAEPHGWYTSTDGGARFSRSAGVPAAWTAAQGRFQVDEATGKVAEWDGRRLRPLAAQPSVPGLNTVDGSDGLLVVAAGAVDGKPYAAVSFDRGRRWLSTPVPAPDGEVGPVRALVEPDGTAWLVGERPDRTGWPGLWRLRGGWEPVGVDGHPTELRSVAPIGGGLLAVTGSRGAGVVGDGYADLPWPIGPEHHLRVLADSTLAATGGPGEVLLGVGYQTDRRWIRVLVSGE</sequence>
<evidence type="ECO:0000313" key="3">
    <source>
        <dbReference type="Proteomes" id="UP000198215"/>
    </source>
</evidence>
<evidence type="ECO:0000313" key="2">
    <source>
        <dbReference type="EMBL" id="SCG61488.1"/>
    </source>
</evidence>
<dbReference type="EMBL" id="LT607753">
    <property type="protein sequence ID" value="SCG61488.1"/>
    <property type="molecule type" value="Genomic_DNA"/>
</dbReference>
<proteinExistence type="predicted"/>
<dbReference type="AlphaFoldDB" id="A0A1C5ISZ9"/>
<name>A0A1C5ISZ9_9ACTN</name>
<gene>
    <name evidence="2" type="ORF">GA0070614_3361</name>
</gene>
<reference evidence="3" key="1">
    <citation type="submission" date="2016-06" db="EMBL/GenBank/DDBJ databases">
        <authorList>
            <person name="Varghese N."/>
            <person name="Submissions Spin"/>
        </authorList>
    </citation>
    <scope>NUCLEOTIDE SEQUENCE [LARGE SCALE GENOMIC DNA]</scope>
    <source>
        <strain evidence="3">DSM 45161</strain>
    </source>
</reference>
<evidence type="ECO:0008006" key="4">
    <source>
        <dbReference type="Google" id="ProtNLM"/>
    </source>
</evidence>
<evidence type="ECO:0000256" key="1">
    <source>
        <dbReference type="SAM" id="MobiDB-lite"/>
    </source>
</evidence>
<organism evidence="2 3">
    <name type="scientific">Micromonospora coxensis</name>
    <dbReference type="NCBI Taxonomy" id="356852"/>
    <lineage>
        <taxon>Bacteria</taxon>
        <taxon>Bacillati</taxon>
        <taxon>Actinomycetota</taxon>
        <taxon>Actinomycetes</taxon>
        <taxon>Micromonosporales</taxon>
        <taxon>Micromonosporaceae</taxon>
        <taxon>Micromonospora</taxon>
    </lineage>
</organism>
<keyword evidence="3" id="KW-1185">Reference proteome</keyword>
<dbReference type="PROSITE" id="PS51257">
    <property type="entry name" value="PROKAR_LIPOPROTEIN"/>
    <property type="match status" value="1"/>
</dbReference>
<accession>A0A1C5ISZ9</accession>
<dbReference type="Proteomes" id="UP000198215">
    <property type="component" value="Chromosome I"/>
</dbReference>
<dbReference type="RefSeq" id="WP_088976823.1">
    <property type="nucleotide sequence ID" value="NZ_LT607753.1"/>
</dbReference>
<feature type="region of interest" description="Disordered" evidence="1">
    <location>
        <begin position="30"/>
        <end position="55"/>
    </location>
</feature>
<dbReference type="SUPFAM" id="SSF110296">
    <property type="entry name" value="Oligoxyloglucan reducing end-specific cellobiohydrolase"/>
    <property type="match status" value="1"/>
</dbReference>
<protein>
    <recommendedName>
        <fullName evidence="4">Exo-alpha-sialidase</fullName>
    </recommendedName>
</protein>
<dbReference type="OrthoDB" id="3351730at2"/>